<evidence type="ECO:0000313" key="2">
    <source>
        <dbReference type="EMBL" id="ABE48794.1"/>
    </source>
</evidence>
<keyword evidence="3" id="KW-1185">Reference proteome</keyword>
<dbReference type="InterPro" id="IPR000182">
    <property type="entry name" value="GNAT_dom"/>
</dbReference>
<name>Q1H3Z3_METFK</name>
<dbReference type="STRING" id="265072.Mfla_0524"/>
<dbReference type="PROSITE" id="PS51186">
    <property type="entry name" value="GNAT"/>
    <property type="match status" value="1"/>
</dbReference>
<reference evidence="2 3" key="1">
    <citation type="submission" date="2006-03" db="EMBL/GenBank/DDBJ databases">
        <title>Complete sequence of Methylobacillus flagellatus KT.</title>
        <authorList>
            <consortium name="US DOE Joint Genome Institute"/>
            <person name="Copeland A."/>
            <person name="Lucas S."/>
            <person name="Lapidus A."/>
            <person name="Barry K."/>
            <person name="Detter J.C."/>
            <person name="Glavina del Rio T."/>
            <person name="Hammon N."/>
            <person name="Israni S."/>
            <person name="Dalin E."/>
            <person name="Tice H."/>
            <person name="Pitluck S."/>
            <person name="Brettin T."/>
            <person name="Bruce D."/>
            <person name="Han C."/>
            <person name="Tapia R."/>
            <person name="Saunders E."/>
            <person name="Gilna P."/>
            <person name="Schmutz J."/>
            <person name="Larimer F."/>
            <person name="Land M."/>
            <person name="Kyrpides N."/>
            <person name="Anderson I."/>
            <person name="Richardson P."/>
        </authorList>
    </citation>
    <scope>NUCLEOTIDE SEQUENCE [LARGE SCALE GENOMIC DNA]</scope>
    <source>
        <strain evidence="3">KT / ATCC 51484 / DSM 6875</strain>
    </source>
</reference>
<dbReference type="Pfam" id="PF00583">
    <property type="entry name" value="Acetyltransf_1"/>
    <property type="match status" value="1"/>
</dbReference>
<feature type="domain" description="N-acetyltransferase" evidence="1">
    <location>
        <begin position="1"/>
        <end position="158"/>
    </location>
</feature>
<dbReference type="AlphaFoldDB" id="Q1H3Z3"/>
<sequence length="158" mass="17927">MQASDLPAVMHIATQVHPGYPEEFAVFFERHRLYPQGCWIWEQAGAICGYLLSHPWYLDAPPELNCMLQTLPSQATTYYLHDIALMPVARGFKATDSILARLCAQATHEQLDTLSLIAVNQSAAFWQRHHFQTTNHLVPAAKLQSYDHSACYMVRQLA</sequence>
<evidence type="ECO:0000313" key="3">
    <source>
        <dbReference type="Proteomes" id="UP000002440"/>
    </source>
</evidence>
<dbReference type="GO" id="GO:0016747">
    <property type="term" value="F:acyltransferase activity, transferring groups other than amino-acyl groups"/>
    <property type="evidence" value="ECO:0007669"/>
    <property type="project" value="InterPro"/>
</dbReference>
<dbReference type="SUPFAM" id="SSF55729">
    <property type="entry name" value="Acyl-CoA N-acyltransferases (Nat)"/>
    <property type="match status" value="1"/>
</dbReference>
<dbReference type="OrthoDB" id="359414at2"/>
<accession>Q1H3Z3</accession>
<keyword evidence="2" id="KW-0808">Transferase</keyword>
<protein>
    <submittedName>
        <fullName evidence="2">GCN5-related N-acetyltransferase</fullName>
    </submittedName>
</protein>
<dbReference type="HOGENOM" id="CLU_099842_0_0_4"/>
<dbReference type="EMBL" id="CP000284">
    <property type="protein sequence ID" value="ABE48794.1"/>
    <property type="molecule type" value="Genomic_DNA"/>
</dbReference>
<dbReference type="KEGG" id="mfa:Mfla_0524"/>
<evidence type="ECO:0000259" key="1">
    <source>
        <dbReference type="PROSITE" id="PS51186"/>
    </source>
</evidence>
<dbReference type="InterPro" id="IPR016181">
    <property type="entry name" value="Acyl_CoA_acyltransferase"/>
</dbReference>
<gene>
    <name evidence="2" type="ordered locus">Mfla_0524</name>
</gene>
<organism evidence="2 3">
    <name type="scientific">Methylobacillus flagellatus (strain ATCC 51484 / DSM 6875 / VKM B-1610 / KT)</name>
    <dbReference type="NCBI Taxonomy" id="265072"/>
    <lineage>
        <taxon>Bacteria</taxon>
        <taxon>Pseudomonadati</taxon>
        <taxon>Pseudomonadota</taxon>
        <taxon>Betaproteobacteria</taxon>
        <taxon>Nitrosomonadales</taxon>
        <taxon>Methylophilaceae</taxon>
        <taxon>Methylobacillus</taxon>
    </lineage>
</organism>
<proteinExistence type="predicted"/>
<dbReference type="eggNOG" id="COG0456">
    <property type="taxonomic scope" value="Bacteria"/>
</dbReference>
<dbReference type="Proteomes" id="UP000002440">
    <property type="component" value="Chromosome"/>
</dbReference>
<dbReference type="Gene3D" id="3.40.630.30">
    <property type="match status" value="1"/>
</dbReference>